<feature type="transmembrane region" description="Helical" evidence="1">
    <location>
        <begin position="149"/>
        <end position="167"/>
    </location>
</feature>
<organism evidence="2 3">
    <name type="scientific">Conyzicola nivalis</name>
    <dbReference type="NCBI Taxonomy" id="1477021"/>
    <lineage>
        <taxon>Bacteria</taxon>
        <taxon>Bacillati</taxon>
        <taxon>Actinomycetota</taxon>
        <taxon>Actinomycetes</taxon>
        <taxon>Micrococcales</taxon>
        <taxon>Microbacteriaceae</taxon>
        <taxon>Conyzicola</taxon>
    </lineage>
</organism>
<sequence>MTQSGPDVTNSIDRDVEPVASGSLPPALRTALAMGVTAVVLIAALSVGMGGAVVAMFGGPLGLLVPVVVMAVAVVLISLIVLSLTGRRRVGAAIVVTVTAFVALGVAVFGFGTVPMLWVQPGFELVYVLIAVPSALMLGLFLETRPLRVVGLVGAALLVAGAVWVSVPEPQAEGPSAEQQQLDANFEAYIDSRAFPMVADMPGGTVAGVVADGGPARALTVTADGGVVEVVIDRQPIATNPETAPCLYLAAPDMGLEDTDTLDEYADWCVRDGDEWRLTDGTGYARMENGALIAVTSAISQNVRAGAGERAADATEVLEAWRSLRVMTEAEVREQREREQQERG</sequence>
<evidence type="ECO:0008006" key="4">
    <source>
        <dbReference type="Google" id="ProtNLM"/>
    </source>
</evidence>
<keyword evidence="1" id="KW-0472">Membrane</keyword>
<proteinExistence type="predicted"/>
<feature type="transmembrane region" description="Helical" evidence="1">
    <location>
        <begin position="63"/>
        <end position="85"/>
    </location>
</feature>
<gene>
    <name evidence="2" type="ORF">ABIE21_002063</name>
</gene>
<keyword evidence="3" id="KW-1185">Reference proteome</keyword>
<evidence type="ECO:0000256" key="1">
    <source>
        <dbReference type="SAM" id="Phobius"/>
    </source>
</evidence>
<accession>A0ABV2QPV2</accession>
<keyword evidence="1" id="KW-0812">Transmembrane</keyword>
<evidence type="ECO:0000313" key="3">
    <source>
        <dbReference type="Proteomes" id="UP001549257"/>
    </source>
</evidence>
<dbReference type="Proteomes" id="UP001549257">
    <property type="component" value="Unassembled WGS sequence"/>
</dbReference>
<keyword evidence="1" id="KW-1133">Transmembrane helix</keyword>
<feature type="transmembrane region" description="Helical" evidence="1">
    <location>
        <begin position="125"/>
        <end position="142"/>
    </location>
</feature>
<dbReference type="EMBL" id="JBEPSJ010000002">
    <property type="protein sequence ID" value="MET4582553.1"/>
    <property type="molecule type" value="Genomic_DNA"/>
</dbReference>
<reference evidence="2 3" key="1">
    <citation type="submission" date="2024-06" db="EMBL/GenBank/DDBJ databases">
        <title>Sorghum-associated microbial communities from plants grown in Nebraska, USA.</title>
        <authorList>
            <person name="Schachtman D."/>
        </authorList>
    </citation>
    <scope>NUCLEOTIDE SEQUENCE [LARGE SCALE GENOMIC DNA]</scope>
    <source>
        <strain evidence="2 3">2857</strain>
    </source>
</reference>
<comment type="caution">
    <text evidence="2">The sequence shown here is derived from an EMBL/GenBank/DDBJ whole genome shotgun (WGS) entry which is preliminary data.</text>
</comment>
<protein>
    <recommendedName>
        <fullName evidence="4">Integral membrane protein</fullName>
    </recommendedName>
</protein>
<name>A0ABV2QPV2_9MICO</name>
<feature type="transmembrane region" description="Helical" evidence="1">
    <location>
        <begin position="31"/>
        <end position="57"/>
    </location>
</feature>
<dbReference type="RefSeq" id="WP_354024735.1">
    <property type="nucleotide sequence ID" value="NZ_JBEPSJ010000002.1"/>
</dbReference>
<feature type="transmembrane region" description="Helical" evidence="1">
    <location>
        <begin position="92"/>
        <end position="119"/>
    </location>
</feature>
<evidence type="ECO:0000313" key="2">
    <source>
        <dbReference type="EMBL" id="MET4582553.1"/>
    </source>
</evidence>